<name>A0ACB8XL35_ARCLA</name>
<organism evidence="1 2">
    <name type="scientific">Arctium lappa</name>
    <name type="common">Greater burdock</name>
    <name type="synonym">Lappa major</name>
    <dbReference type="NCBI Taxonomy" id="4217"/>
    <lineage>
        <taxon>Eukaryota</taxon>
        <taxon>Viridiplantae</taxon>
        <taxon>Streptophyta</taxon>
        <taxon>Embryophyta</taxon>
        <taxon>Tracheophyta</taxon>
        <taxon>Spermatophyta</taxon>
        <taxon>Magnoliopsida</taxon>
        <taxon>eudicotyledons</taxon>
        <taxon>Gunneridae</taxon>
        <taxon>Pentapetalae</taxon>
        <taxon>asterids</taxon>
        <taxon>campanulids</taxon>
        <taxon>Asterales</taxon>
        <taxon>Asteraceae</taxon>
        <taxon>Carduoideae</taxon>
        <taxon>Cardueae</taxon>
        <taxon>Arctiinae</taxon>
        <taxon>Arctium</taxon>
    </lineage>
</organism>
<evidence type="ECO:0000313" key="2">
    <source>
        <dbReference type="Proteomes" id="UP001055879"/>
    </source>
</evidence>
<evidence type="ECO:0000313" key="1">
    <source>
        <dbReference type="EMBL" id="KAI3668103.1"/>
    </source>
</evidence>
<gene>
    <name evidence="1" type="ORF">L6452_43178</name>
</gene>
<proteinExistence type="predicted"/>
<dbReference type="Proteomes" id="UP001055879">
    <property type="component" value="Linkage Group LG17"/>
</dbReference>
<sequence length="446" mass="49079">MIIPEATTNHDHGFSSIDKAKLTDLVKRKDLELLRDFNGVQGLAEALQTNLEDGISSQDAERRKKDASKLLQLVFTAISLGFMIKQERSKQVWNDGGSIFVAVVIIALSALAKFIQARQFHQLSKKSNKIIRIDVLRDRGRRQKISIFDVVVGDVVVINTGDRIPADGLFIDGHDHSLLVDELSMMSTGKSDCFVEIDAVTNPFLISGSKVIHGNYARMLVISVMTSSKTSHDSDDQQTTLQSLLNKHTCSISKVACLVSFIDLLGILIRYLSGNTKDFDQNGIDIPFVMSNIVAIAEGLSLAFTVGLMYSTKGMMDDQAIVKKSSACEAMGTATVICTHKTGTLTMNQMEVTKFRLGLDHEIEDDSTTVVAGEQVLHLFHQGVGLNTTGSVYKSGNTFEYSGSATEKAILSWGIMNLGMKMEKLKNDYTFFKQKRSVPRSCGVEF</sequence>
<reference evidence="1 2" key="2">
    <citation type="journal article" date="2022" name="Mol. Ecol. Resour.">
        <title>The genomes of chicory, endive, great burdock and yacon provide insights into Asteraceae paleo-polyploidization history and plant inulin production.</title>
        <authorList>
            <person name="Fan W."/>
            <person name="Wang S."/>
            <person name="Wang H."/>
            <person name="Wang A."/>
            <person name="Jiang F."/>
            <person name="Liu H."/>
            <person name="Zhao H."/>
            <person name="Xu D."/>
            <person name="Zhang Y."/>
        </authorList>
    </citation>
    <scope>NUCLEOTIDE SEQUENCE [LARGE SCALE GENOMIC DNA]</scope>
    <source>
        <strain evidence="2">cv. Niubang</strain>
    </source>
</reference>
<accession>A0ACB8XL35</accession>
<reference evidence="2" key="1">
    <citation type="journal article" date="2022" name="Mol. Ecol. Resour.">
        <title>The genomes of chicory, endive, great burdock and yacon provide insights into Asteraceae palaeo-polyploidization history and plant inulin production.</title>
        <authorList>
            <person name="Fan W."/>
            <person name="Wang S."/>
            <person name="Wang H."/>
            <person name="Wang A."/>
            <person name="Jiang F."/>
            <person name="Liu H."/>
            <person name="Zhao H."/>
            <person name="Xu D."/>
            <person name="Zhang Y."/>
        </authorList>
    </citation>
    <scope>NUCLEOTIDE SEQUENCE [LARGE SCALE GENOMIC DNA]</scope>
    <source>
        <strain evidence="2">cv. Niubang</strain>
    </source>
</reference>
<comment type="caution">
    <text evidence="1">The sequence shown here is derived from an EMBL/GenBank/DDBJ whole genome shotgun (WGS) entry which is preliminary data.</text>
</comment>
<keyword evidence="2" id="KW-1185">Reference proteome</keyword>
<protein>
    <submittedName>
        <fullName evidence="1">Uncharacterized protein</fullName>
    </submittedName>
</protein>
<dbReference type="EMBL" id="CM042063">
    <property type="protein sequence ID" value="KAI3668103.1"/>
    <property type="molecule type" value="Genomic_DNA"/>
</dbReference>